<evidence type="ECO:0000313" key="5">
    <source>
        <dbReference type="EMBL" id="CAG2221538.1"/>
    </source>
</evidence>
<dbReference type="PANTHER" id="PTHR23282">
    <property type="entry name" value="APICAL ENDOSOMAL GLYCOPROTEIN PRECURSOR"/>
    <property type="match status" value="1"/>
</dbReference>
<dbReference type="InterPro" id="IPR045860">
    <property type="entry name" value="Snake_toxin-like_sf"/>
</dbReference>
<proteinExistence type="predicted"/>
<dbReference type="InterPro" id="IPR000998">
    <property type="entry name" value="MAM_dom"/>
</dbReference>
<keyword evidence="6" id="KW-1185">Reference proteome</keyword>
<feature type="region of interest" description="Disordered" evidence="3">
    <location>
        <begin position="387"/>
        <end position="433"/>
    </location>
</feature>
<dbReference type="CDD" id="cd06263">
    <property type="entry name" value="MAM"/>
    <property type="match status" value="1"/>
</dbReference>
<dbReference type="PANTHER" id="PTHR23282:SF101">
    <property type="entry name" value="MAM DOMAIN-CONTAINING PROTEIN"/>
    <property type="match status" value="1"/>
</dbReference>
<dbReference type="OrthoDB" id="412155at2759"/>
<feature type="compositionally biased region" description="Low complexity" evidence="3">
    <location>
        <begin position="401"/>
        <end position="433"/>
    </location>
</feature>
<gene>
    <name evidence="5" type="ORF">MEDL_34962</name>
</gene>
<evidence type="ECO:0000256" key="3">
    <source>
        <dbReference type="SAM" id="MobiDB-lite"/>
    </source>
</evidence>
<feature type="domain" description="MAM" evidence="4">
    <location>
        <begin position="219"/>
        <end position="382"/>
    </location>
</feature>
<dbReference type="Pfam" id="PF00629">
    <property type="entry name" value="MAM"/>
    <property type="match status" value="1"/>
</dbReference>
<reference evidence="5" key="1">
    <citation type="submission" date="2021-03" db="EMBL/GenBank/DDBJ databases">
        <authorList>
            <person name="Bekaert M."/>
        </authorList>
    </citation>
    <scope>NUCLEOTIDE SEQUENCE</scope>
</reference>
<dbReference type="AlphaFoldDB" id="A0A8S3SMV9"/>
<accession>A0A8S3SMV9</accession>
<evidence type="ECO:0000259" key="4">
    <source>
        <dbReference type="PROSITE" id="PS50060"/>
    </source>
</evidence>
<dbReference type="InterPro" id="IPR051560">
    <property type="entry name" value="MAM_domain-containing"/>
</dbReference>
<organism evidence="5 6">
    <name type="scientific">Mytilus edulis</name>
    <name type="common">Blue mussel</name>
    <dbReference type="NCBI Taxonomy" id="6550"/>
    <lineage>
        <taxon>Eukaryota</taxon>
        <taxon>Metazoa</taxon>
        <taxon>Spiralia</taxon>
        <taxon>Lophotrochozoa</taxon>
        <taxon>Mollusca</taxon>
        <taxon>Bivalvia</taxon>
        <taxon>Autobranchia</taxon>
        <taxon>Pteriomorphia</taxon>
        <taxon>Mytilida</taxon>
        <taxon>Mytiloidea</taxon>
        <taxon>Mytilidae</taxon>
        <taxon>Mytilinae</taxon>
        <taxon>Mytilus</taxon>
    </lineage>
</organism>
<dbReference type="InterPro" id="IPR013320">
    <property type="entry name" value="ConA-like_dom_sf"/>
</dbReference>
<dbReference type="PROSITE" id="PS50060">
    <property type="entry name" value="MAM_2"/>
    <property type="match status" value="1"/>
</dbReference>
<dbReference type="Proteomes" id="UP000683360">
    <property type="component" value="Unassembled WGS sequence"/>
</dbReference>
<evidence type="ECO:0000256" key="2">
    <source>
        <dbReference type="ARBA" id="ARBA00023157"/>
    </source>
</evidence>
<dbReference type="SUPFAM" id="SSF57302">
    <property type="entry name" value="Snake toxin-like"/>
    <property type="match status" value="1"/>
</dbReference>
<name>A0A8S3SMV9_MYTED</name>
<protein>
    <submittedName>
        <fullName evidence="5">MAM and LDL-receptor class A domain-containing protein 1,MAM and LDL-receptor class A domain-containing protein 2,MAM domain-containing glycosylphosphatidylinositol anchor protein 1</fullName>
    </submittedName>
</protein>
<keyword evidence="1" id="KW-0677">Repeat</keyword>
<dbReference type="PRINTS" id="PR00020">
    <property type="entry name" value="MAMDOMAIN"/>
</dbReference>
<comment type="caution">
    <text evidence="5">The sequence shown here is derived from an EMBL/GenBank/DDBJ whole genome shotgun (WGS) entry which is preliminary data.</text>
</comment>
<dbReference type="FunFam" id="2.60.120.200:FF:000182">
    <property type="entry name" value="MAM and LDL-receptor class A domain-containing protein 1"/>
    <property type="match status" value="1"/>
</dbReference>
<sequence length="433" mass="47106">MQEHSLYNSLYMNYFAGLTCLICHDIAHPRFCEDVGECASGEKCGMERKMDNFGGVSYSIGCRSEKICNTPPDNVTSQCNECCSTDLCNTQGCGETGNNYITLYRMLFNRCGETDNNGAGVNVCYRCSGNLQSEVCHKIAFCKQEEMCNMDIGSIFGKRAEPDLHCCSDNLCNGHINRTLTTIQPTQTSTPVIPASTIAPVTLIPSKCTNAATSVDSPINCDFEKVDICNYMEDKNNNIDWRRHTGMTSSLNTGPSADHTTSKGYYMYIETSVALRKGDNARIWSMTASSTKGQCISFWYNMYGVSIGTLNVYIADNSTGTEQTKLVWSLSGNQGNAWHIANVPLSDLQSMKVIFEGIAGDGYTGDIAIDDIQLMDACPCPESIHTPGPSTIAPLSTEPQTDSTTPPSITMTITPQTSGVVSTSPTTTDYGPR</sequence>
<dbReference type="GO" id="GO:0016020">
    <property type="term" value="C:membrane"/>
    <property type="evidence" value="ECO:0007669"/>
    <property type="project" value="InterPro"/>
</dbReference>
<evidence type="ECO:0000256" key="1">
    <source>
        <dbReference type="ARBA" id="ARBA00022737"/>
    </source>
</evidence>
<dbReference type="EMBL" id="CAJPWZ010001683">
    <property type="protein sequence ID" value="CAG2221538.1"/>
    <property type="molecule type" value="Genomic_DNA"/>
</dbReference>
<keyword evidence="2" id="KW-1015">Disulfide bond</keyword>
<dbReference type="Gene3D" id="2.60.120.200">
    <property type="match status" value="1"/>
</dbReference>
<dbReference type="SMART" id="SM00137">
    <property type="entry name" value="MAM"/>
    <property type="match status" value="1"/>
</dbReference>
<evidence type="ECO:0000313" key="6">
    <source>
        <dbReference type="Proteomes" id="UP000683360"/>
    </source>
</evidence>
<dbReference type="SUPFAM" id="SSF49899">
    <property type="entry name" value="Concanavalin A-like lectins/glucanases"/>
    <property type="match status" value="1"/>
</dbReference>